<dbReference type="Pfam" id="PF02836">
    <property type="entry name" value="Glyco_hydro_2_C"/>
    <property type="match status" value="1"/>
</dbReference>
<dbReference type="InterPro" id="IPR008979">
    <property type="entry name" value="Galactose-bd-like_sf"/>
</dbReference>
<dbReference type="EMBL" id="CP001739">
    <property type="protein sequence ID" value="ACZ10898.1"/>
    <property type="molecule type" value="Genomic_DNA"/>
</dbReference>
<dbReference type="Pfam" id="PF00703">
    <property type="entry name" value="Glyco_hydro_2"/>
    <property type="match status" value="1"/>
</dbReference>
<dbReference type="PANTHER" id="PTHR42732:SF3">
    <property type="entry name" value="HYDROLASE"/>
    <property type="match status" value="1"/>
</dbReference>
<dbReference type="STRING" id="526218.Sterm_4066"/>
<evidence type="ECO:0000259" key="6">
    <source>
        <dbReference type="Pfam" id="PF02837"/>
    </source>
</evidence>
<keyword evidence="8" id="KW-1185">Reference proteome</keyword>
<dbReference type="Gene3D" id="3.20.20.80">
    <property type="entry name" value="Glycosidases"/>
    <property type="match status" value="1"/>
</dbReference>
<dbReference type="HOGENOM" id="CLU_009935_2_1_0"/>
<dbReference type="AlphaFoldDB" id="D1AGE6"/>
<dbReference type="SUPFAM" id="SSF51445">
    <property type="entry name" value="(Trans)glycosidases"/>
    <property type="match status" value="1"/>
</dbReference>
<dbReference type="Gene3D" id="2.60.40.10">
    <property type="entry name" value="Immunoglobulins"/>
    <property type="match status" value="1"/>
</dbReference>
<protein>
    <submittedName>
        <fullName evidence="7">Glycoside hydrolase family 2 sugar binding protein</fullName>
    </submittedName>
</protein>
<reference evidence="7 8" key="2">
    <citation type="journal article" date="2010" name="Stand. Genomic Sci.">
        <title>Complete genome sequence of Sebaldella termitidis type strain (NCTC 11300).</title>
        <authorList>
            <person name="Harmon-Smith M."/>
            <person name="Celia L."/>
            <person name="Chertkov O."/>
            <person name="Lapidus A."/>
            <person name="Copeland A."/>
            <person name="Glavina Del Rio T."/>
            <person name="Nolan M."/>
            <person name="Lucas S."/>
            <person name="Tice H."/>
            <person name="Cheng J.F."/>
            <person name="Han C."/>
            <person name="Detter J.C."/>
            <person name="Bruce D."/>
            <person name="Goodwin L."/>
            <person name="Pitluck S."/>
            <person name="Pati A."/>
            <person name="Liolios K."/>
            <person name="Ivanova N."/>
            <person name="Mavromatis K."/>
            <person name="Mikhailova N."/>
            <person name="Chen A."/>
            <person name="Palaniappan K."/>
            <person name="Land M."/>
            <person name="Hauser L."/>
            <person name="Chang Y.J."/>
            <person name="Jeffries C.D."/>
            <person name="Brettin T."/>
            <person name="Goker M."/>
            <person name="Beck B."/>
            <person name="Bristow J."/>
            <person name="Eisen J.A."/>
            <person name="Markowitz V."/>
            <person name="Hugenholtz P."/>
            <person name="Kyrpides N.C."/>
            <person name="Klenk H.P."/>
            <person name="Chen F."/>
        </authorList>
    </citation>
    <scope>NUCLEOTIDE SEQUENCE [LARGE SCALE GENOMIC DNA]</scope>
    <source>
        <strain evidence="8">ATCC 33386 / NCTC 11300</strain>
    </source>
</reference>
<dbReference type="InterPro" id="IPR013783">
    <property type="entry name" value="Ig-like_fold"/>
</dbReference>
<dbReference type="GO" id="GO:0005975">
    <property type="term" value="P:carbohydrate metabolic process"/>
    <property type="evidence" value="ECO:0007669"/>
    <property type="project" value="InterPro"/>
</dbReference>
<dbReference type="KEGG" id="str:Sterm_4066"/>
<dbReference type="SUPFAM" id="SSF49303">
    <property type="entry name" value="beta-Galactosidase/glucuronidase domain"/>
    <property type="match status" value="1"/>
</dbReference>
<dbReference type="InterPro" id="IPR006103">
    <property type="entry name" value="Glyco_hydro_2_cat"/>
</dbReference>
<feature type="domain" description="Glycosyl hydrolases family 2 sugar binding" evidence="6">
    <location>
        <begin position="19"/>
        <end position="154"/>
    </location>
</feature>
<dbReference type="InterPro" id="IPR017853">
    <property type="entry name" value="GH"/>
</dbReference>
<comment type="similarity">
    <text evidence="1">Belongs to the glycosyl hydrolase 2 family.</text>
</comment>
<evidence type="ECO:0000256" key="2">
    <source>
        <dbReference type="ARBA" id="ARBA00022801"/>
    </source>
</evidence>
<dbReference type="PANTHER" id="PTHR42732">
    <property type="entry name" value="BETA-GALACTOSIDASE"/>
    <property type="match status" value="1"/>
</dbReference>
<dbReference type="CAZy" id="GH2">
    <property type="family name" value="Glycoside Hydrolase Family 2"/>
</dbReference>
<feature type="domain" description="Glycoside hydrolase family 2 catalytic" evidence="5">
    <location>
        <begin position="295"/>
        <end position="587"/>
    </location>
</feature>
<keyword evidence="3" id="KW-0326">Glycosidase</keyword>
<feature type="domain" description="Glycoside hydrolase family 2 immunoglobulin-like beta-sandwich" evidence="4">
    <location>
        <begin position="181"/>
        <end position="288"/>
    </location>
</feature>
<evidence type="ECO:0000313" key="8">
    <source>
        <dbReference type="Proteomes" id="UP000000845"/>
    </source>
</evidence>
<dbReference type="Gene3D" id="2.60.120.260">
    <property type="entry name" value="Galactose-binding domain-like"/>
    <property type="match status" value="1"/>
</dbReference>
<accession>D1AGE6</accession>
<evidence type="ECO:0000313" key="7">
    <source>
        <dbReference type="EMBL" id="ACZ10898.1"/>
    </source>
</evidence>
<dbReference type="SUPFAM" id="SSF49785">
    <property type="entry name" value="Galactose-binding domain-like"/>
    <property type="match status" value="1"/>
</dbReference>
<dbReference type="RefSeq" id="WP_012863473.1">
    <property type="nucleotide sequence ID" value="NC_013517.1"/>
</dbReference>
<dbReference type="GO" id="GO:0004553">
    <property type="term" value="F:hydrolase activity, hydrolyzing O-glycosyl compounds"/>
    <property type="evidence" value="ECO:0007669"/>
    <property type="project" value="InterPro"/>
</dbReference>
<dbReference type="Pfam" id="PF02837">
    <property type="entry name" value="Glyco_hydro_2_N"/>
    <property type="match status" value="1"/>
</dbReference>
<gene>
    <name evidence="7" type="ordered locus">Sterm_4066</name>
</gene>
<sequence>MHRNEYPRPDFVREHWACLNGIWDFEFDDNNIGMSSKWYKKDHKLTEKINVPFVFQSKLSNININDFHDFIWYKREFTIDDSWKNKDILLHFGAVDYRCHVFINGELAGSHEGGHTSFYLNITNYLTWNKEEITVYVEDPSDDETIPRGKQYWLENPESIWYKRSSGIWQSVWIEPVNKNYITDFRCTPLFDQGSVEFNIKTKSAKKNTKIMIQISFRDTLIAEDIITVNNIETKRIYDIFQKKIFRGCTHGSGWTWTPENPNLFDVTLTLLTNDKVSDKIESYFGMRKIHTENGKVYLNNRPYYQRLVLDQGYWPDSLMTAPSDEDFKKDIILAKQMGFNGCRKHQKIEDRRFLYWADKLGYLVWSEMPSTISYDSNSVSRITNEWIESVDRDYNHPCIVTWVALNESWGVSEINYNKMQQSHSLSLYYMLHSLDNTRPVIANDGWEATKTDICAVHNYQHGTKDEKEKYEKFIKDLSTKEDILDSVPAGRNIYADEFEYTGEPVMLTEFGGIGYDKIRPDGWGYTVASSEAEFIHDLERVFDALRKSKVLTGFCYTQFTDVEQEINGLLTYEREPKCDLEIIKNIVEK</sequence>
<evidence type="ECO:0000259" key="5">
    <source>
        <dbReference type="Pfam" id="PF02836"/>
    </source>
</evidence>
<dbReference type="InterPro" id="IPR006102">
    <property type="entry name" value="Ig-like_GH2"/>
</dbReference>
<dbReference type="Proteomes" id="UP000000845">
    <property type="component" value="Chromosome"/>
</dbReference>
<organism evidence="7 8">
    <name type="scientific">Sebaldella termitidis (strain ATCC 33386 / NCTC 11300)</name>
    <dbReference type="NCBI Taxonomy" id="526218"/>
    <lineage>
        <taxon>Bacteria</taxon>
        <taxon>Fusobacteriati</taxon>
        <taxon>Fusobacteriota</taxon>
        <taxon>Fusobacteriia</taxon>
        <taxon>Fusobacteriales</taxon>
        <taxon>Leptotrichiaceae</taxon>
        <taxon>Sebaldella</taxon>
    </lineage>
</organism>
<keyword evidence="2 7" id="KW-0378">Hydrolase</keyword>
<dbReference type="InterPro" id="IPR051913">
    <property type="entry name" value="GH2_Domain-Containing"/>
</dbReference>
<reference evidence="8" key="1">
    <citation type="submission" date="2009-09" db="EMBL/GenBank/DDBJ databases">
        <title>The complete chromosome of Sebaldella termitidis ATCC 33386.</title>
        <authorList>
            <consortium name="US DOE Joint Genome Institute (JGI-PGF)"/>
            <person name="Lucas S."/>
            <person name="Copeland A."/>
            <person name="Lapidus A."/>
            <person name="Glavina del Rio T."/>
            <person name="Dalin E."/>
            <person name="Tice H."/>
            <person name="Bruce D."/>
            <person name="Goodwin L."/>
            <person name="Pitluck S."/>
            <person name="Kyrpides N."/>
            <person name="Mavromatis K."/>
            <person name="Ivanova N."/>
            <person name="Mikhailova N."/>
            <person name="Sims D."/>
            <person name="Meincke L."/>
            <person name="Brettin T."/>
            <person name="Detter J.C."/>
            <person name="Han C."/>
            <person name="Larimer F."/>
            <person name="Land M."/>
            <person name="Hauser L."/>
            <person name="Markowitz V."/>
            <person name="Cheng J.F."/>
            <person name="Hugenholtz P."/>
            <person name="Woyke T."/>
            <person name="Wu D."/>
            <person name="Eisen J.A."/>
        </authorList>
    </citation>
    <scope>NUCLEOTIDE SEQUENCE [LARGE SCALE GENOMIC DNA]</scope>
    <source>
        <strain evidence="8">ATCC 33386 / NCTC 11300</strain>
    </source>
</reference>
<dbReference type="eggNOG" id="COG3250">
    <property type="taxonomic scope" value="Bacteria"/>
</dbReference>
<dbReference type="InterPro" id="IPR036156">
    <property type="entry name" value="Beta-gal/glucu_dom_sf"/>
</dbReference>
<dbReference type="InterPro" id="IPR006104">
    <property type="entry name" value="Glyco_hydro_2_N"/>
</dbReference>
<evidence type="ECO:0000256" key="1">
    <source>
        <dbReference type="ARBA" id="ARBA00007401"/>
    </source>
</evidence>
<evidence type="ECO:0000256" key="3">
    <source>
        <dbReference type="ARBA" id="ARBA00023295"/>
    </source>
</evidence>
<name>D1AGE6_SEBTE</name>
<proteinExistence type="inferred from homology"/>
<evidence type="ECO:0000259" key="4">
    <source>
        <dbReference type="Pfam" id="PF00703"/>
    </source>
</evidence>